<keyword evidence="6" id="KW-1185">Reference proteome</keyword>
<keyword evidence="3" id="KW-0804">Transcription</keyword>
<dbReference type="InterPro" id="IPR009061">
    <property type="entry name" value="DNA-bd_dom_put_sf"/>
</dbReference>
<dbReference type="InterPro" id="IPR036594">
    <property type="entry name" value="Meth_synthase_dom"/>
</dbReference>
<evidence type="ECO:0000256" key="3">
    <source>
        <dbReference type="ARBA" id="ARBA00023163"/>
    </source>
</evidence>
<sequence length="292" mass="33250">MNHFTISDIENLTGIKAHTLRVWEQRYQVCRAKRKESGHRFYDDDDLRNLLRISLLYKGGHKISRLACMQESEMLSLAASVKLKCLHEQFVNQLMEAAQAFDQAHFEKILNLMVLHLGFEKCVVDVIYPFLEKLGMMWLTDKVVPAQEHFACNLIRKKIIVAIDGLEKTAAVKGRTVLIFTPVGEAHEIPILYMHYLLKKQGSHIVYMGSEVAIETLSHYCTYRKPTHLYFHLITHLCNGELSDYLQCLAEKITGVKIVVSGPAFADKTSHLPGSVKCLKSLAEMIGFAKMN</sequence>
<dbReference type="PANTHER" id="PTHR30204:SF67">
    <property type="entry name" value="HTH-TYPE TRANSCRIPTIONAL REGULATOR MLRA-RELATED"/>
    <property type="match status" value="1"/>
</dbReference>
<dbReference type="PANTHER" id="PTHR30204">
    <property type="entry name" value="REDOX-CYCLING DRUG-SENSING TRANSCRIPTIONAL ACTIVATOR SOXR"/>
    <property type="match status" value="1"/>
</dbReference>
<dbReference type="SUPFAM" id="SSF46955">
    <property type="entry name" value="Putative DNA-binding domain"/>
    <property type="match status" value="1"/>
</dbReference>
<dbReference type="CDD" id="cd01104">
    <property type="entry name" value="HTH_MlrA-CarA"/>
    <property type="match status" value="1"/>
</dbReference>
<dbReference type="Pfam" id="PF02607">
    <property type="entry name" value="B12-binding_2"/>
    <property type="match status" value="1"/>
</dbReference>
<dbReference type="Gene3D" id="1.10.1240.10">
    <property type="entry name" value="Methionine synthase domain"/>
    <property type="match status" value="1"/>
</dbReference>
<organism evidence="5 6">
    <name type="scientific">Flavihumibacter stibioxidans</name>
    <dbReference type="NCBI Taxonomy" id="1834163"/>
    <lineage>
        <taxon>Bacteria</taxon>
        <taxon>Pseudomonadati</taxon>
        <taxon>Bacteroidota</taxon>
        <taxon>Chitinophagia</taxon>
        <taxon>Chitinophagales</taxon>
        <taxon>Chitinophagaceae</taxon>
        <taxon>Flavihumibacter</taxon>
    </lineage>
</organism>
<dbReference type="InterPro" id="IPR036724">
    <property type="entry name" value="Cobalamin-bd_sf"/>
</dbReference>
<dbReference type="EMBL" id="MBUA01000001">
    <property type="protein sequence ID" value="MBC6489405.1"/>
    <property type="molecule type" value="Genomic_DNA"/>
</dbReference>
<accession>A0ABR7M306</accession>
<reference evidence="5 6" key="1">
    <citation type="submission" date="2016-07" db="EMBL/GenBank/DDBJ databases">
        <title>Genome analysis of Flavihumibacter stibioxidans YS-17.</title>
        <authorList>
            <person name="Shi K."/>
            <person name="Han Y."/>
            <person name="Wang G."/>
        </authorList>
    </citation>
    <scope>NUCLEOTIDE SEQUENCE [LARGE SCALE GENOMIC DNA]</scope>
    <source>
        <strain evidence="5 6">YS-17</strain>
    </source>
</reference>
<dbReference type="PROSITE" id="PS50937">
    <property type="entry name" value="HTH_MERR_2"/>
    <property type="match status" value="1"/>
</dbReference>
<dbReference type="InterPro" id="IPR000551">
    <property type="entry name" value="MerR-type_HTH_dom"/>
</dbReference>
<dbReference type="Proteomes" id="UP000765802">
    <property type="component" value="Unassembled WGS sequence"/>
</dbReference>
<proteinExistence type="predicted"/>
<dbReference type="Pfam" id="PF13411">
    <property type="entry name" value="MerR_1"/>
    <property type="match status" value="1"/>
</dbReference>
<dbReference type="RefSeq" id="WP_187254766.1">
    <property type="nucleotide sequence ID" value="NZ_JBHULF010000006.1"/>
</dbReference>
<dbReference type="SUPFAM" id="SSF52242">
    <property type="entry name" value="Cobalamin (vitamin B12)-binding domain"/>
    <property type="match status" value="1"/>
</dbReference>
<feature type="domain" description="HTH merR-type" evidence="4">
    <location>
        <begin position="3"/>
        <end position="72"/>
    </location>
</feature>
<name>A0ABR7M306_9BACT</name>
<dbReference type="Gene3D" id="3.40.50.280">
    <property type="entry name" value="Cobalamin-binding domain"/>
    <property type="match status" value="1"/>
</dbReference>
<dbReference type="Gene3D" id="1.10.1660.10">
    <property type="match status" value="1"/>
</dbReference>
<comment type="caution">
    <text evidence="5">The sequence shown here is derived from an EMBL/GenBank/DDBJ whole genome shotgun (WGS) entry which is preliminary data.</text>
</comment>
<evidence type="ECO:0000256" key="1">
    <source>
        <dbReference type="ARBA" id="ARBA00023015"/>
    </source>
</evidence>
<dbReference type="SMART" id="SM00422">
    <property type="entry name" value="HTH_MERR"/>
    <property type="match status" value="1"/>
</dbReference>
<evidence type="ECO:0000313" key="5">
    <source>
        <dbReference type="EMBL" id="MBC6489405.1"/>
    </source>
</evidence>
<evidence type="ECO:0000256" key="2">
    <source>
        <dbReference type="ARBA" id="ARBA00023125"/>
    </source>
</evidence>
<protein>
    <recommendedName>
        <fullName evidence="4">HTH merR-type domain-containing protein</fullName>
    </recommendedName>
</protein>
<evidence type="ECO:0000313" key="6">
    <source>
        <dbReference type="Proteomes" id="UP000765802"/>
    </source>
</evidence>
<keyword evidence="1" id="KW-0805">Transcription regulation</keyword>
<gene>
    <name evidence="5" type="ORF">BC349_00365</name>
</gene>
<dbReference type="InterPro" id="IPR047057">
    <property type="entry name" value="MerR_fam"/>
</dbReference>
<dbReference type="InterPro" id="IPR003759">
    <property type="entry name" value="Cbl-bd_cap"/>
</dbReference>
<evidence type="ECO:0000259" key="4">
    <source>
        <dbReference type="PROSITE" id="PS50937"/>
    </source>
</evidence>
<keyword evidence="2" id="KW-0238">DNA-binding</keyword>